<dbReference type="EMBL" id="CAFBMR010000142">
    <property type="protein sequence ID" value="CAB4931237.1"/>
    <property type="molecule type" value="Genomic_DNA"/>
</dbReference>
<dbReference type="AlphaFoldDB" id="A0A6J7IM80"/>
<evidence type="ECO:0000313" key="1">
    <source>
        <dbReference type="EMBL" id="CAB4931237.1"/>
    </source>
</evidence>
<reference evidence="1" key="1">
    <citation type="submission" date="2020-05" db="EMBL/GenBank/DDBJ databases">
        <authorList>
            <person name="Chiriac C."/>
            <person name="Salcher M."/>
            <person name="Ghai R."/>
            <person name="Kavagutti S V."/>
        </authorList>
    </citation>
    <scope>NUCLEOTIDE SEQUENCE</scope>
</reference>
<sequence>MRSNVLRVLLFAGVFALGLSLAGIAGASSHRGVSKQVLVLQVFAGPMSPLDNASVTVTDADGVVVGMGSTDVGGGAVVRVTPAPWARPYHVQTSGGTTRGRAFDGHLVAVIDHIGRKRGPQWVSFATTVAAKYVALRGGSARSAKRLVLGRLGLSPQLGEMQLSVPTSRFSHAKLLQRARAFGGYDGVVNEVVARLASGKPLPSFATQRVERIRAHHARVSTRQYSSTSVASAPCTAQTLPSPSANSPQVVGMYSVMIAAGTVSAFMTKDPSLLLNGVAGMVFSNTPGMTNASMLASLQAQLTCISQQIAQLQIALDNLTLLTVLNPLQNCVASITTNWNQYQYYIGMAASNPDDPTWTLTASNPNLAILFANIATMNSSTCNSIINQVLFNSQGGSQAAWPTIVSNYEKGDYLSSDSAGLAQSSVVALQFFLQYYGTLEYQQSAMMTDYYNWLGLANNKSYTGSQMAGWGSNCVAAPSLSNLASNQLATTWCQWQQNIVNAWPADLYTDEAGGWKQNTASSPYAIGGIAVSAVPANWGYSSNASSRSVTGLNPQVMNQYFMSWWKTWTAANALSSYNNQSSQALAAPYQNYKYRQMLKTATMPASQLSGYSSLGPYFSSWLNATYSSTDKTLTPCSSCQKWQLLGSNAYSSGGGTATSYNPNVEITIVNAPYSPSPWSGSIFIDPQISSVPPAAFMVSRPWVQGGAWPAGPTISTAGAVAATATLVANGCPTSGCTWAITNGAPAGLVIGSTTGQLQWTGSAPGTTATIQVVAANTDVFSAPVTLTVQLT</sequence>
<protein>
    <submittedName>
        <fullName evidence="1">Unannotated protein</fullName>
    </submittedName>
</protein>
<name>A0A6J7IM80_9ZZZZ</name>
<proteinExistence type="predicted"/>
<gene>
    <name evidence="1" type="ORF">UFOPK3610_01951</name>
</gene>
<accession>A0A6J7IM80</accession>
<organism evidence="1">
    <name type="scientific">freshwater metagenome</name>
    <dbReference type="NCBI Taxonomy" id="449393"/>
    <lineage>
        <taxon>unclassified sequences</taxon>
        <taxon>metagenomes</taxon>
        <taxon>ecological metagenomes</taxon>
    </lineage>
</organism>